<name>A0A074L541_9BACT</name>
<comment type="caution">
    <text evidence="1">The sequence shown here is derived from an EMBL/GenBank/DDBJ whole genome shotgun (WGS) entry which is preliminary data.</text>
</comment>
<reference evidence="1 2" key="1">
    <citation type="submission" date="2014-04" db="EMBL/GenBank/DDBJ databases">
        <title>Characterization and application of a salt tolerant electro-active bacterium.</title>
        <authorList>
            <person name="Yang L."/>
            <person name="Wei S."/>
            <person name="Tay Q.X.M."/>
        </authorList>
    </citation>
    <scope>NUCLEOTIDE SEQUENCE [LARGE SCALE GENOMIC DNA]</scope>
    <source>
        <strain evidence="1 2">LY1</strain>
    </source>
</reference>
<sequence length="67" mass="7319">MKRKFALTLCFAFVGATYGFSSSNIQEEDFEGCVTASACDITVVVCGDTLDELNDQHSDWEEILGCS</sequence>
<organism evidence="1 2">
    <name type="scientific">Anditalea andensis</name>
    <dbReference type="NCBI Taxonomy" id="1048983"/>
    <lineage>
        <taxon>Bacteria</taxon>
        <taxon>Pseudomonadati</taxon>
        <taxon>Bacteroidota</taxon>
        <taxon>Cytophagia</taxon>
        <taxon>Cytophagales</taxon>
        <taxon>Cytophagaceae</taxon>
        <taxon>Anditalea</taxon>
    </lineage>
</organism>
<accession>A0A074L541</accession>
<dbReference type="EMBL" id="JMIH01000014">
    <property type="protein sequence ID" value="KEO74958.1"/>
    <property type="molecule type" value="Genomic_DNA"/>
</dbReference>
<proteinExistence type="predicted"/>
<evidence type="ECO:0000313" key="2">
    <source>
        <dbReference type="Proteomes" id="UP000027821"/>
    </source>
</evidence>
<protein>
    <submittedName>
        <fullName evidence="1">Uncharacterized protein</fullName>
    </submittedName>
</protein>
<keyword evidence="2" id="KW-1185">Reference proteome</keyword>
<dbReference type="STRING" id="1048983.EL17_04580"/>
<gene>
    <name evidence="1" type="ORF">EL17_04580</name>
</gene>
<dbReference type="AlphaFoldDB" id="A0A074L541"/>
<dbReference type="Proteomes" id="UP000027821">
    <property type="component" value="Unassembled WGS sequence"/>
</dbReference>
<evidence type="ECO:0000313" key="1">
    <source>
        <dbReference type="EMBL" id="KEO74958.1"/>
    </source>
</evidence>